<dbReference type="SUPFAM" id="SSF69047">
    <property type="entry name" value="Hypothetical protein YjbJ"/>
    <property type="match status" value="1"/>
</dbReference>
<dbReference type="EMBL" id="JBHRSA010000058">
    <property type="protein sequence ID" value="MFC3041874.1"/>
    <property type="molecule type" value="Genomic_DNA"/>
</dbReference>
<feature type="region of interest" description="Disordered" evidence="2">
    <location>
        <begin position="1"/>
        <end position="68"/>
    </location>
</feature>
<evidence type="ECO:0000313" key="4">
    <source>
        <dbReference type="EMBL" id="MFC3041874.1"/>
    </source>
</evidence>
<evidence type="ECO:0000256" key="1">
    <source>
        <dbReference type="ARBA" id="ARBA00009129"/>
    </source>
</evidence>
<dbReference type="Pfam" id="PF05532">
    <property type="entry name" value="CsbD"/>
    <property type="match status" value="1"/>
</dbReference>
<feature type="domain" description="CsbD-like" evidence="3">
    <location>
        <begin position="8"/>
        <end position="57"/>
    </location>
</feature>
<dbReference type="InterPro" id="IPR008462">
    <property type="entry name" value="CsbD"/>
</dbReference>
<comment type="caution">
    <text evidence="4">The sequence shown here is derived from an EMBL/GenBank/DDBJ whole genome shotgun (WGS) entry which is preliminary data.</text>
</comment>
<proteinExistence type="inferred from homology"/>
<dbReference type="Proteomes" id="UP001595279">
    <property type="component" value="Unassembled WGS sequence"/>
</dbReference>
<dbReference type="Gene3D" id="1.10.1470.10">
    <property type="entry name" value="YjbJ"/>
    <property type="match status" value="1"/>
</dbReference>
<dbReference type="InterPro" id="IPR036629">
    <property type="entry name" value="YjbJ_sf"/>
</dbReference>
<dbReference type="RefSeq" id="WP_390275077.1">
    <property type="nucleotide sequence ID" value="NZ_JBHRSA010000058.1"/>
</dbReference>
<evidence type="ECO:0000313" key="5">
    <source>
        <dbReference type="Proteomes" id="UP001595279"/>
    </source>
</evidence>
<protein>
    <submittedName>
        <fullName evidence="4">CsbD family protein</fullName>
    </submittedName>
</protein>
<evidence type="ECO:0000256" key="2">
    <source>
        <dbReference type="SAM" id="MobiDB-lite"/>
    </source>
</evidence>
<gene>
    <name evidence="4" type="ORF">ACFOGI_16685</name>
</gene>
<organism evidence="4 5">
    <name type="scientific">Virgibacillus xinjiangensis</name>
    <dbReference type="NCBI Taxonomy" id="393090"/>
    <lineage>
        <taxon>Bacteria</taxon>
        <taxon>Bacillati</taxon>
        <taxon>Bacillota</taxon>
        <taxon>Bacilli</taxon>
        <taxon>Bacillales</taxon>
        <taxon>Bacillaceae</taxon>
        <taxon>Virgibacillus</taxon>
    </lineage>
</organism>
<evidence type="ECO:0000259" key="3">
    <source>
        <dbReference type="Pfam" id="PF05532"/>
    </source>
</evidence>
<keyword evidence="5" id="KW-1185">Reference proteome</keyword>
<accession>A0ABV7CZR9</accession>
<comment type="similarity">
    <text evidence="1">Belongs to the UPF0337 (CsbD) family.</text>
</comment>
<reference evidence="5" key="1">
    <citation type="journal article" date="2019" name="Int. J. Syst. Evol. Microbiol.">
        <title>The Global Catalogue of Microorganisms (GCM) 10K type strain sequencing project: providing services to taxonomists for standard genome sequencing and annotation.</title>
        <authorList>
            <consortium name="The Broad Institute Genomics Platform"/>
            <consortium name="The Broad Institute Genome Sequencing Center for Infectious Disease"/>
            <person name="Wu L."/>
            <person name="Ma J."/>
        </authorList>
    </citation>
    <scope>NUCLEOTIDE SEQUENCE [LARGE SCALE GENOMIC DNA]</scope>
    <source>
        <strain evidence="5">KCTC 13128</strain>
    </source>
</reference>
<sequence length="68" mass="7673">MASNHLGDKAKGMKDKMKGMGKEEIGRMTGDSRKKSEGMVDRMLGEAKDERGNTKKNLNSWEKKRKSD</sequence>
<name>A0ABV7CZR9_9BACI</name>
<feature type="compositionally biased region" description="Basic and acidic residues" evidence="2">
    <location>
        <begin position="1"/>
        <end position="53"/>
    </location>
</feature>